<dbReference type="GO" id="GO:0015562">
    <property type="term" value="F:efflux transmembrane transporter activity"/>
    <property type="evidence" value="ECO:0007669"/>
    <property type="project" value="TreeGrafter"/>
</dbReference>
<keyword evidence="4" id="KW-0472">Membrane</keyword>
<dbReference type="InterPro" id="IPR058625">
    <property type="entry name" value="MdtA-like_BSH"/>
</dbReference>
<keyword evidence="10" id="KW-1185">Reference proteome</keyword>
<dbReference type="NCBIfam" id="TIGR01730">
    <property type="entry name" value="RND_mfp"/>
    <property type="match status" value="1"/>
</dbReference>
<accession>A0A4R6QDY9</accession>
<dbReference type="Gene3D" id="2.40.420.20">
    <property type="match status" value="1"/>
</dbReference>
<comment type="caution">
    <text evidence="9">The sequence shown here is derived from an EMBL/GenBank/DDBJ whole genome shotgun (WGS) entry which is preliminary data.</text>
</comment>
<dbReference type="InterPro" id="IPR006143">
    <property type="entry name" value="RND_pump_MFP"/>
</dbReference>
<dbReference type="Pfam" id="PF25954">
    <property type="entry name" value="Beta-barrel_RND_2"/>
    <property type="match status" value="1"/>
</dbReference>
<keyword evidence="4" id="KW-0812">Transmembrane</keyword>
<keyword evidence="3" id="KW-0813">Transport</keyword>
<dbReference type="FunFam" id="2.40.30.170:FF:000010">
    <property type="entry name" value="Efflux RND transporter periplasmic adaptor subunit"/>
    <property type="match status" value="1"/>
</dbReference>
<reference evidence="9 10" key="1">
    <citation type="submission" date="2019-03" db="EMBL/GenBank/DDBJ databases">
        <title>Genomic Encyclopedia of Archaeal and Bacterial Type Strains, Phase II (KMG-II): from individual species to whole genera.</title>
        <authorList>
            <person name="Goeker M."/>
        </authorList>
    </citation>
    <scope>NUCLEOTIDE SEQUENCE [LARGE SCALE GENOMIC DNA]</scope>
    <source>
        <strain evidence="9 10">DSM 25687</strain>
    </source>
</reference>
<organism evidence="9 10">
    <name type="scientific">Flavobacterium dankookense</name>
    <dbReference type="NCBI Taxonomy" id="706186"/>
    <lineage>
        <taxon>Bacteria</taxon>
        <taxon>Pseudomonadati</taxon>
        <taxon>Bacteroidota</taxon>
        <taxon>Flavobacteriia</taxon>
        <taxon>Flavobacteriales</taxon>
        <taxon>Flavobacteriaceae</taxon>
        <taxon>Flavobacterium</taxon>
    </lineage>
</organism>
<evidence type="ECO:0000313" key="9">
    <source>
        <dbReference type="EMBL" id="TDP60681.1"/>
    </source>
</evidence>
<evidence type="ECO:0000313" key="10">
    <source>
        <dbReference type="Proteomes" id="UP000295260"/>
    </source>
</evidence>
<dbReference type="InterPro" id="IPR058627">
    <property type="entry name" value="MdtA-like_C"/>
</dbReference>
<dbReference type="Pfam" id="PF25917">
    <property type="entry name" value="BSH_RND"/>
    <property type="match status" value="1"/>
</dbReference>
<comment type="similarity">
    <text evidence="2">Belongs to the membrane fusion protein (MFP) (TC 8.A.1) family.</text>
</comment>
<feature type="domain" description="CusB-like beta-barrel" evidence="7">
    <location>
        <begin position="203"/>
        <end position="273"/>
    </location>
</feature>
<evidence type="ECO:0000259" key="6">
    <source>
        <dbReference type="Pfam" id="PF25917"/>
    </source>
</evidence>
<evidence type="ECO:0000256" key="2">
    <source>
        <dbReference type="ARBA" id="ARBA00009477"/>
    </source>
</evidence>
<evidence type="ECO:0000259" key="8">
    <source>
        <dbReference type="Pfam" id="PF25967"/>
    </source>
</evidence>
<feature type="domain" description="Multidrug resistance protein MdtA-like alpha-helical hairpin" evidence="5">
    <location>
        <begin position="105"/>
        <end position="162"/>
    </location>
</feature>
<comment type="subcellular location">
    <subcellularLocation>
        <location evidence="1">Cell envelope</location>
    </subcellularLocation>
</comment>
<dbReference type="Pfam" id="PF25967">
    <property type="entry name" value="RND-MFP_C"/>
    <property type="match status" value="1"/>
</dbReference>
<dbReference type="InterPro" id="IPR058624">
    <property type="entry name" value="MdtA-like_HH"/>
</dbReference>
<dbReference type="Gene3D" id="2.40.30.170">
    <property type="match status" value="1"/>
</dbReference>
<dbReference type="Proteomes" id="UP000295260">
    <property type="component" value="Unassembled WGS sequence"/>
</dbReference>
<name>A0A4R6QDY9_9FLAO</name>
<feature type="transmembrane region" description="Helical" evidence="4">
    <location>
        <begin position="6"/>
        <end position="24"/>
    </location>
</feature>
<dbReference type="Pfam" id="PF25876">
    <property type="entry name" value="HH_MFP_RND"/>
    <property type="match status" value="1"/>
</dbReference>
<feature type="domain" description="Multidrug resistance protein MdtA-like C-terminal permuted SH3" evidence="8">
    <location>
        <begin position="280"/>
        <end position="338"/>
    </location>
</feature>
<dbReference type="SUPFAM" id="SSF111369">
    <property type="entry name" value="HlyD-like secretion proteins"/>
    <property type="match status" value="1"/>
</dbReference>
<dbReference type="RefSeq" id="WP_133531652.1">
    <property type="nucleotide sequence ID" value="NZ_SNXR01000011.1"/>
</dbReference>
<keyword evidence="4" id="KW-1133">Transmembrane helix</keyword>
<dbReference type="PANTHER" id="PTHR30469">
    <property type="entry name" value="MULTIDRUG RESISTANCE PROTEIN MDTA"/>
    <property type="match status" value="1"/>
</dbReference>
<proteinExistence type="inferred from homology"/>
<dbReference type="OrthoDB" id="9806939at2"/>
<evidence type="ECO:0000256" key="4">
    <source>
        <dbReference type="SAM" id="Phobius"/>
    </source>
</evidence>
<dbReference type="AlphaFoldDB" id="A0A4R6QDY9"/>
<feature type="domain" description="Multidrug resistance protein MdtA-like barrel-sandwich hybrid" evidence="6">
    <location>
        <begin position="70"/>
        <end position="188"/>
    </location>
</feature>
<sequence>MKVKSIVITLVIIVIGGLITNRILQNKSEAEKNNDKSGKKPTMTVSGVVVEPQNFSNTISISGSIEANENVEIRSEISGIVENISFSEGSNVSKGQTLLKVNDIELRAQLAQAKTRENLSSENERRAKLLLQKEAISQEEYDIASADFRTAKAQTQLIQAQIGKTTIRAPFSGKIGLRNISPGTYVTPTTLITKLVSSNRVKITFSIPEKYASEINKNAEITFTVPNIQETFKAKIYAIEPEIEATTRTLKIRALAENQSEKLLPGTFATIELPLKNIQDAILIPTEAIVPVQEGKKVFVSINGKAKGIKVETLTRTDKNIIITSGLKPGDTIITSGVMSLKDDADVKVKINAKKI</sequence>
<evidence type="ECO:0000256" key="1">
    <source>
        <dbReference type="ARBA" id="ARBA00004196"/>
    </source>
</evidence>
<dbReference type="PANTHER" id="PTHR30469:SF36">
    <property type="entry name" value="BLL3903 PROTEIN"/>
    <property type="match status" value="1"/>
</dbReference>
<gene>
    <name evidence="9" type="ORF">BC748_0277</name>
</gene>
<dbReference type="GO" id="GO:1990281">
    <property type="term" value="C:efflux pump complex"/>
    <property type="evidence" value="ECO:0007669"/>
    <property type="project" value="TreeGrafter"/>
</dbReference>
<dbReference type="InterPro" id="IPR058792">
    <property type="entry name" value="Beta-barrel_RND_2"/>
</dbReference>
<evidence type="ECO:0000259" key="7">
    <source>
        <dbReference type="Pfam" id="PF25954"/>
    </source>
</evidence>
<protein>
    <submittedName>
        <fullName evidence="9">Membrane fusion protein (Multidrug efflux system)</fullName>
    </submittedName>
</protein>
<evidence type="ECO:0000256" key="3">
    <source>
        <dbReference type="ARBA" id="ARBA00022448"/>
    </source>
</evidence>
<dbReference type="Gene3D" id="2.40.50.100">
    <property type="match status" value="1"/>
</dbReference>
<dbReference type="EMBL" id="SNXR01000011">
    <property type="protein sequence ID" value="TDP60681.1"/>
    <property type="molecule type" value="Genomic_DNA"/>
</dbReference>
<dbReference type="Gene3D" id="1.10.287.470">
    <property type="entry name" value="Helix hairpin bin"/>
    <property type="match status" value="1"/>
</dbReference>
<evidence type="ECO:0000259" key="5">
    <source>
        <dbReference type="Pfam" id="PF25876"/>
    </source>
</evidence>